<dbReference type="EMBL" id="BCSX01000019">
    <property type="protein sequence ID" value="GAS87545.1"/>
    <property type="molecule type" value="Genomic_DNA"/>
</dbReference>
<proteinExistence type="predicted"/>
<dbReference type="InterPro" id="IPR054202">
    <property type="entry name" value="DUF6907"/>
</dbReference>
<evidence type="ECO:0000313" key="1">
    <source>
        <dbReference type="EMBL" id="GAS87545.1"/>
    </source>
</evidence>
<dbReference type="Proteomes" id="UP000069620">
    <property type="component" value="Unassembled WGS sequence"/>
</dbReference>
<sequence length="129" mass="14025">MSYDDAAGDLMAVESLKCAPWCTVGDHTREKFRADQNCWGPDHPVVLGLDDNAPAAHLSIEEQLEQDPARITPCAYKAWRGLPVVYLHVYRPHETEHMDLDASVKLTPGEAGELASALMAVVAEIGGAK</sequence>
<organism evidence="1 2">
    <name type="scientific">Mycolicibacterium brisbanense</name>
    <dbReference type="NCBI Taxonomy" id="146020"/>
    <lineage>
        <taxon>Bacteria</taxon>
        <taxon>Bacillati</taxon>
        <taxon>Actinomycetota</taxon>
        <taxon>Actinomycetes</taxon>
        <taxon>Mycobacteriales</taxon>
        <taxon>Mycobacteriaceae</taxon>
        <taxon>Mycolicibacterium</taxon>
    </lineage>
</organism>
<evidence type="ECO:0000313" key="2">
    <source>
        <dbReference type="Proteomes" id="UP000069620"/>
    </source>
</evidence>
<dbReference type="STRING" id="146020.RMCB_1641"/>
<dbReference type="OrthoDB" id="4627208at2"/>
<dbReference type="AlphaFoldDB" id="A0A117I4V7"/>
<reference evidence="2" key="2">
    <citation type="submission" date="2016-02" db="EMBL/GenBank/DDBJ databases">
        <title>Draft genome sequence of five rapidly growing Mycobacterium species.</title>
        <authorList>
            <person name="Katahira K."/>
            <person name="Gotou Y."/>
            <person name="Iida K."/>
            <person name="Ogura Y."/>
            <person name="Hayashi T."/>
        </authorList>
    </citation>
    <scope>NUCLEOTIDE SEQUENCE [LARGE SCALE GENOMIC DNA]</scope>
    <source>
        <strain evidence="2">JCM15654</strain>
    </source>
</reference>
<gene>
    <name evidence="1" type="ORF">RMCB_1641</name>
</gene>
<keyword evidence="2" id="KW-1185">Reference proteome</keyword>
<reference evidence="2" key="1">
    <citation type="journal article" date="2016" name="Genome Announc.">
        <title>Draft Genome Sequences of Five Rapidly Growing Mycobacterium Species, M. thermoresistibile, M. fortuitum subsp. acetamidolyticum, M. canariasense, M. brisbanense, and M. novocastrense.</title>
        <authorList>
            <person name="Katahira K."/>
            <person name="Ogura Y."/>
            <person name="Gotoh Y."/>
            <person name="Hayashi T."/>
        </authorList>
    </citation>
    <scope>NUCLEOTIDE SEQUENCE [LARGE SCALE GENOMIC DNA]</scope>
    <source>
        <strain evidence="2">JCM15654</strain>
    </source>
</reference>
<protein>
    <submittedName>
        <fullName evidence="1">Uncharacterized protein</fullName>
    </submittedName>
</protein>
<dbReference type="RefSeq" id="WP_062828398.1">
    <property type="nucleotide sequence ID" value="NZ_BCSX01000019.1"/>
</dbReference>
<accession>A0A117I4V7</accession>
<comment type="caution">
    <text evidence="1">The sequence shown here is derived from an EMBL/GenBank/DDBJ whole genome shotgun (WGS) entry which is preliminary data.</text>
</comment>
<name>A0A117I4V7_9MYCO</name>
<dbReference type="Pfam" id="PF21848">
    <property type="entry name" value="DUF6907"/>
    <property type="match status" value="1"/>
</dbReference>